<reference evidence="2" key="1">
    <citation type="journal article" date="2019" name="Sci. Rep.">
        <title>Draft genome of Tanacetum cinerariifolium, the natural source of mosquito coil.</title>
        <authorList>
            <person name="Yamashiro T."/>
            <person name="Shiraishi A."/>
            <person name="Satake H."/>
            <person name="Nakayama K."/>
        </authorList>
    </citation>
    <scope>NUCLEOTIDE SEQUENCE</scope>
</reference>
<feature type="compositionally biased region" description="Low complexity" evidence="1">
    <location>
        <begin position="1"/>
        <end position="22"/>
    </location>
</feature>
<organism evidence="2">
    <name type="scientific">Tanacetum cinerariifolium</name>
    <name type="common">Dalmatian daisy</name>
    <name type="synonym">Chrysanthemum cinerariifolium</name>
    <dbReference type="NCBI Taxonomy" id="118510"/>
    <lineage>
        <taxon>Eukaryota</taxon>
        <taxon>Viridiplantae</taxon>
        <taxon>Streptophyta</taxon>
        <taxon>Embryophyta</taxon>
        <taxon>Tracheophyta</taxon>
        <taxon>Spermatophyta</taxon>
        <taxon>Magnoliopsida</taxon>
        <taxon>eudicotyledons</taxon>
        <taxon>Gunneridae</taxon>
        <taxon>Pentapetalae</taxon>
        <taxon>asterids</taxon>
        <taxon>campanulids</taxon>
        <taxon>Asterales</taxon>
        <taxon>Asteraceae</taxon>
        <taxon>Asteroideae</taxon>
        <taxon>Anthemideae</taxon>
        <taxon>Anthemidinae</taxon>
        <taxon>Tanacetum</taxon>
    </lineage>
</organism>
<accession>A0A699WM61</accession>
<name>A0A699WM61_TANCI</name>
<proteinExistence type="predicted"/>
<feature type="region of interest" description="Disordered" evidence="1">
    <location>
        <begin position="36"/>
        <end position="85"/>
    </location>
</feature>
<evidence type="ECO:0000256" key="1">
    <source>
        <dbReference type="SAM" id="MobiDB-lite"/>
    </source>
</evidence>
<dbReference type="AlphaFoldDB" id="A0A699WM61"/>
<comment type="caution">
    <text evidence="2">The sequence shown here is derived from an EMBL/GenBank/DDBJ whole genome shotgun (WGS) entry which is preliminary data.</text>
</comment>
<feature type="region of interest" description="Disordered" evidence="1">
    <location>
        <begin position="1"/>
        <end position="23"/>
    </location>
</feature>
<protein>
    <submittedName>
        <fullName evidence="2">Uncharacterized protein</fullName>
    </submittedName>
</protein>
<gene>
    <name evidence="2" type="ORF">Tci_920791</name>
</gene>
<feature type="compositionally biased region" description="Basic and acidic residues" evidence="1">
    <location>
        <begin position="36"/>
        <end position="55"/>
    </location>
</feature>
<feature type="compositionally biased region" description="Polar residues" evidence="1">
    <location>
        <begin position="56"/>
        <end position="68"/>
    </location>
</feature>
<feature type="non-terminal residue" evidence="2">
    <location>
        <position position="1"/>
    </location>
</feature>
<dbReference type="EMBL" id="BKCJ011730584">
    <property type="protein sequence ID" value="GFD48822.1"/>
    <property type="molecule type" value="Genomic_DNA"/>
</dbReference>
<evidence type="ECO:0000313" key="2">
    <source>
        <dbReference type="EMBL" id="GFD48822.1"/>
    </source>
</evidence>
<sequence>VSAAPSTAAAVSVSAAPSIPTAESVYAAPSVSADIEVHTDESRLDDPHTASEHVSTDPTIDETTPSSSRTRRKHLAKKRVTGVMF</sequence>
<feature type="compositionally biased region" description="Basic residues" evidence="1">
    <location>
        <begin position="69"/>
        <end position="85"/>
    </location>
</feature>